<dbReference type="InterPro" id="IPR022998">
    <property type="entry name" value="ThiamineP_synth_TenI"/>
</dbReference>
<evidence type="ECO:0000313" key="13">
    <source>
        <dbReference type="EMBL" id="QEK12898.1"/>
    </source>
</evidence>
<feature type="binding site" evidence="9">
    <location>
        <position position="139"/>
    </location>
    <ligand>
        <name>4-amino-2-methyl-5-(diphosphooxymethyl)pyrimidine</name>
        <dbReference type="ChEBI" id="CHEBI:57841"/>
    </ligand>
</feature>
<feature type="binding site" evidence="9">
    <location>
        <position position="71"/>
    </location>
    <ligand>
        <name>4-amino-2-methyl-5-(diphosphooxymethyl)pyrimidine</name>
        <dbReference type="ChEBI" id="CHEBI:57841"/>
    </ligand>
</feature>
<gene>
    <name evidence="9 13" type="primary">thiE</name>
    <name evidence="13" type="ORF">FQB35_11495</name>
</gene>
<dbReference type="GO" id="GO:0009228">
    <property type="term" value="P:thiamine biosynthetic process"/>
    <property type="evidence" value="ECO:0007669"/>
    <property type="project" value="UniProtKB-KW"/>
</dbReference>
<evidence type="ECO:0000256" key="9">
    <source>
        <dbReference type="HAMAP-Rule" id="MF_00097"/>
    </source>
</evidence>
<name>A0A5C0SI68_CRATE</name>
<sequence>MNNKIDKAIYLVTDDSKMDFDTLYEKVILALKGGINILQLREKKSSSKVFYEHALKMKTLCKKYNVPLIINDRLDIAQAVDADGVHLGQNDLPLTIARKILGPKKIIGISARTVEDALNAQNNGATYLGVGAVFPTNTKEDAKVISEKEFNTIRSFVSIPIIGIGGITLDNASEIINRGVDGIAVVSAILDQKNPKEATKSLKHLFDIV</sequence>
<comment type="cofactor">
    <cofactor evidence="9">
        <name>Mg(2+)</name>
        <dbReference type="ChEBI" id="CHEBI:18420"/>
    </cofactor>
    <text evidence="9">Binds 1 Mg(2+) ion per subunit.</text>
</comment>
<feature type="domain" description="Thiamine phosphate synthase/TenI" evidence="12">
    <location>
        <begin position="9"/>
        <end position="189"/>
    </location>
</feature>
<dbReference type="EMBL" id="CP042243">
    <property type="protein sequence ID" value="QEK12898.1"/>
    <property type="molecule type" value="Genomic_DNA"/>
</dbReference>
<dbReference type="PANTHER" id="PTHR20857">
    <property type="entry name" value="THIAMINE-PHOSPHATE PYROPHOSPHORYLASE"/>
    <property type="match status" value="1"/>
</dbReference>
<dbReference type="GO" id="GO:0009229">
    <property type="term" value="P:thiamine diphosphate biosynthetic process"/>
    <property type="evidence" value="ECO:0007669"/>
    <property type="project" value="UniProtKB-UniRule"/>
</dbReference>
<evidence type="ECO:0000256" key="4">
    <source>
        <dbReference type="ARBA" id="ARBA00022842"/>
    </source>
</evidence>
<evidence type="ECO:0000256" key="11">
    <source>
        <dbReference type="RuleBase" id="RU004253"/>
    </source>
</evidence>
<feature type="binding site" evidence="9">
    <location>
        <position position="110"/>
    </location>
    <ligand>
        <name>4-amino-2-methyl-5-(diphosphooxymethyl)pyrimidine</name>
        <dbReference type="ChEBI" id="CHEBI:57841"/>
    </ligand>
</feature>
<feature type="binding site" evidence="9">
    <location>
        <position position="166"/>
    </location>
    <ligand>
        <name>2-[(2R,5Z)-2-carboxy-4-methylthiazol-5(2H)-ylidene]ethyl phosphate</name>
        <dbReference type="ChEBI" id="CHEBI:62899"/>
    </ligand>
</feature>
<evidence type="ECO:0000256" key="10">
    <source>
        <dbReference type="RuleBase" id="RU003826"/>
    </source>
</evidence>
<dbReference type="InterPro" id="IPR034291">
    <property type="entry name" value="TMP_synthase"/>
</dbReference>
<feature type="binding site" evidence="9">
    <location>
        <begin position="39"/>
        <end position="43"/>
    </location>
    <ligand>
        <name>4-amino-2-methyl-5-(diphosphooxymethyl)pyrimidine</name>
        <dbReference type="ChEBI" id="CHEBI:57841"/>
    </ligand>
</feature>
<evidence type="ECO:0000313" key="14">
    <source>
        <dbReference type="Proteomes" id="UP000324646"/>
    </source>
</evidence>
<dbReference type="OrthoDB" id="9812206at2"/>
<dbReference type="GO" id="GO:0000287">
    <property type="term" value="F:magnesium ion binding"/>
    <property type="evidence" value="ECO:0007669"/>
    <property type="project" value="UniProtKB-UniRule"/>
</dbReference>
<evidence type="ECO:0000256" key="5">
    <source>
        <dbReference type="ARBA" id="ARBA00022977"/>
    </source>
</evidence>
<comment type="pathway">
    <text evidence="1 9 11">Cofactor biosynthesis; thiamine diphosphate biosynthesis; thiamine phosphate from 4-amino-2-methyl-5-diphosphomethylpyrimidine and 4-methyl-5-(2-phosphoethyl)-thiazole: step 1/1.</text>
</comment>
<comment type="catalytic activity">
    <reaction evidence="8 9 10">
        <text>2-[(2R,5Z)-2-carboxy-4-methylthiazol-5(2H)-ylidene]ethyl phosphate + 4-amino-2-methyl-5-(diphosphooxymethyl)pyrimidine + 2 H(+) = thiamine phosphate + CO2 + diphosphate</text>
        <dbReference type="Rhea" id="RHEA:47844"/>
        <dbReference type="ChEBI" id="CHEBI:15378"/>
        <dbReference type="ChEBI" id="CHEBI:16526"/>
        <dbReference type="ChEBI" id="CHEBI:33019"/>
        <dbReference type="ChEBI" id="CHEBI:37575"/>
        <dbReference type="ChEBI" id="CHEBI:57841"/>
        <dbReference type="ChEBI" id="CHEBI:62899"/>
        <dbReference type="EC" id="2.5.1.3"/>
    </reaction>
</comment>
<dbReference type="KEGG" id="crs:FQB35_11495"/>
<feature type="binding site" evidence="9">
    <location>
        <begin position="186"/>
        <end position="187"/>
    </location>
    <ligand>
        <name>2-[(2R,5Z)-2-carboxy-4-methylthiazol-5(2H)-ylidene]ethyl phosphate</name>
        <dbReference type="ChEBI" id="CHEBI:62899"/>
    </ligand>
</feature>
<evidence type="ECO:0000256" key="3">
    <source>
        <dbReference type="ARBA" id="ARBA00022723"/>
    </source>
</evidence>
<evidence type="ECO:0000256" key="1">
    <source>
        <dbReference type="ARBA" id="ARBA00005165"/>
    </source>
</evidence>
<dbReference type="GO" id="GO:0004789">
    <property type="term" value="F:thiamine-phosphate diphosphorylase activity"/>
    <property type="evidence" value="ECO:0007669"/>
    <property type="project" value="UniProtKB-UniRule"/>
</dbReference>
<dbReference type="PANTHER" id="PTHR20857:SF23">
    <property type="entry name" value="THIAMINE BIOSYNTHETIC BIFUNCTIONAL ENZYME"/>
    <property type="match status" value="1"/>
</dbReference>
<dbReference type="RefSeq" id="WP_148810034.1">
    <property type="nucleotide sequence ID" value="NZ_CP042243.1"/>
</dbReference>
<organism evidence="13 14">
    <name type="scientific">Crassaminicella thermophila</name>
    <dbReference type="NCBI Taxonomy" id="2599308"/>
    <lineage>
        <taxon>Bacteria</taxon>
        <taxon>Bacillati</taxon>
        <taxon>Bacillota</taxon>
        <taxon>Clostridia</taxon>
        <taxon>Eubacteriales</taxon>
        <taxon>Clostridiaceae</taxon>
        <taxon>Crassaminicella</taxon>
    </lineage>
</organism>
<accession>A0A5C0SI68</accession>
<feature type="binding site" evidence="9">
    <location>
        <position position="72"/>
    </location>
    <ligand>
        <name>Mg(2+)</name>
        <dbReference type="ChEBI" id="CHEBI:18420"/>
    </ligand>
</feature>
<dbReference type="EC" id="2.5.1.3" evidence="9"/>
<dbReference type="CDD" id="cd00564">
    <property type="entry name" value="TMP_TenI"/>
    <property type="match status" value="1"/>
</dbReference>
<protein>
    <recommendedName>
        <fullName evidence="9">Thiamine-phosphate synthase</fullName>
        <shortName evidence="9">TP synthase</shortName>
        <shortName evidence="9">TPS</shortName>
        <ecNumber evidence="9">2.5.1.3</ecNumber>
    </recommendedName>
    <alternativeName>
        <fullName evidence="9">Thiamine-phosphate pyrophosphorylase</fullName>
        <shortName evidence="9">TMP pyrophosphorylase</shortName>
        <shortName evidence="9">TMP-PPase</shortName>
    </alternativeName>
</protein>
<dbReference type="HAMAP" id="MF_00097">
    <property type="entry name" value="TMP_synthase"/>
    <property type="match status" value="1"/>
</dbReference>
<keyword evidence="5 9" id="KW-0784">Thiamine biosynthesis</keyword>
<dbReference type="Proteomes" id="UP000324646">
    <property type="component" value="Chromosome"/>
</dbReference>
<dbReference type="Pfam" id="PF02581">
    <property type="entry name" value="TMP-TENI"/>
    <property type="match status" value="1"/>
</dbReference>
<dbReference type="Gene3D" id="3.20.20.70">
    <property type="entry name" value="Aldolase class I"/>
    <property type="match status" value="1"/>
</dbReference>
<evidence type="ECO:0000256" key="6">
    <source>
        <dbReference type="ARBA" id="ARBA00047334"/>
    </source>
</evidence>
<comment type="similarity">
    <text evidence="9 10">Belongs to the thiamine-phosphate synthase family.</text>
</comment>
<keyword evidence="2 9" id="KW-0808">Transferase</keyword>
<keyword evidence="14" id="KW-1185">Reference proteome</keyword>
<proteinExistence type="inferred from homology"/>
<keyword evidence="3 9" id="KW-0479">Metal-binding</keyword>
<dbReference type="InterPro" id="IPR013785">
    <property type="entry name" value="Aldolase_TIM"/>
</dbReference>
<feature type="binding site" evidence="9">
    <location>
        <position position="91"/>
    </location>
    <ligand>
        <name>Mg(2+)</name>
        <dbReference type="ChEBI" id="CHEBI:18420"/>
    </ligand>
</feature>
<comment type="function">
    <text evidence="9">Condenses 4-methyl-5-(beta-hydroxyethyl)thiazole monophosphate (THZ-P) and 2-methyl-4-amino-5-hydroxymethyl pyrimidine pyrophosphate (HMP-PP) to form thiamine monophosphate (TMP).</text>
</comment>
<dbReference type="GO" id="GO:0005737">
    <property type="term" value="C:cytoplasm"/>
    <property type="evidence" value="ECO:0007669"/>
    <property type="project" value="TreeGrafter"/>
</dbReference>
<comment type="catalytic activity">
    <reaction evidence="6 9 10">
        <text>4-methyl-5-(2-phosphooxyethyl)-thiazole + 4-amino-2-methyl-5-(diphosphooxymethyl)pyrimidine + H(+) = thiamine phosphate + diphosphate</text>
        <dbReference type="Rhea" id="RHEA:22328"/>
        <dbReference type="ChEBI" id="CHEBI:15378"/>
        <dbReference type="ChEBI" id="CHEBI:33019"/>
        <dbReference type="ChEBI" id="CHEBI:37575"/>
        <dbReference type="ChEBI" id="CHEBI:57841"/>
        <dbReference type="ChEBI" id="CHEBI:58296"/>
        <dbReference type="EC" id="2.5.1.3"/>
    </reaction>
</comment>
<evidence type="ECO:0000256" key="7">
    <source>
        <dbReference type="ARBA" id="ARBA00047851"/>
    </source>
</evidence>
<dbReference type="FunFam" id="3.20.20.70:FF:000096">
    <property type="entry name" value="Thiamine-phosphate synthase"/>
    <property type="match status" value="1"/>
</dbReference>
<comment type="catalytic activity">
    <reaction evidence="7 9 10">
        <text>2-(2-carboxy-4-methylthiazol-5-yl)ethyl phosphate + 4-amino-2-methyl-5-(diphosphooxymethyl)pyrimidine + 2 H(+) = thiamine phosphate + CO2 + diphosphate</text>
        <dbReference type="Rhea" id="RHEA:47848"/>
        <dbReference type="ChEBI" id="CHEBI:15378"/>
        <dbReference type="ChEBI" id="CHEBI:16526"/>
        <dbReference type="ChEBI" id="CHEBI:33019"/>
        <dbReference type="ChEBI" id="CHEBI:37575"/>
        <dbReference type="ChEBI" id="CHEBI:57841"/>
        <dbReference type="ChEBI" id="CHEBI:62890"/>
        <dbReference type="EC" id="2.5.1.3"/>
    </reaction>
</comment>
<evidence type="ECO:0000259" key="12">
    <source>
        <dbReference type="Pfam" id="PF02581"/>
    </source>
</evidence>
<dbReference type="SUPFAM" id="SSF51391">
    <property type="entry name" value="Thiamin phosphate synthase"/>
    <property type="match status" value="1"/>
</dbReference>
<dbReference type="AlphaFoldDB" id="A0A5C0SI68"/>
<dbReference type="UniPathway" id="UPA00060">
    <property type="reaction ID" value="UER00141"/>
</dbReference>
<feature type="binding site" evidence="9">
    <location>
        <begin position="136"/>
        <end position="138"/>
    </location>
    <ligand>
        <name>2-[(2R,5Z)-2-carboxy-4-methylthiazol-5(2H)-ylidene]ethyl phosphate</name>
        <dbReference type="ChEBI" id="CHEBI:62899"/>
    </ligand>
</feature>
<dbReference type="NCBIfam" id="TIGR00693">
    <property type="entry name" value="thiE"/>
    <property type="match status" value="1"/>
</dbReference>
<keyword evidence="4 9" id="KW-0460">Magnesium</keyword>
<evidence type="ECO:0000256" key="8">
    <source>
        <dbReference type="ARBA" id="ARBA00047883"/>
    </source>
</evidence>
<reference evidence="13 14" key="1">
    <citation type="submission" date="2019-07" db="EMBL/GenBank/DDBJ databases">
        <title>Complete genome of Crassaminicella thermophila SY095.</title>
        <authorList>
            <person name="Li X."/>
        </authorList>
    </citation>
    <scope>NUCLEOTIDE SEQUENCE [LARGE SCALE GENOMIC DNA]</scope>
    <source>
        <strain evidence="13 14">SY095</strain>
    </source>
</reference>
<evidence type="ECO:0000256" key="2">
    <source>
        <dbReference type="ARBA" id="ARBA00022679"/>
    </source>
</evidence>
<dbReference type="InterPro" id="IPR036206">
    <property type="entry name" value="ThiamineP_synth_sf"/>
</dbReference>